<keyword evidence="7" id="KW-1185">Reference proteome</keyword>
<evidence type="ECO:0000256" key="1">
    <source>
        <dbReference type="ARBA" id="ARBA00022741"/>
    </source>
</evidence>
<feature type="compositionally biased region" description="Polar residues" evidence="3">
    <location>
        <begin position="80"/>
        <end position="89"/>
    </location>
</feature>
<feature type="compositionally biased region" description="Low complexity" evidence="3">
    <location>
        <begin position="145"/>
        <end position="156"/>
    </location>
</feature>
<name>A0A9N7UAP8_PLEPL</name>
<dbReference type="PANTHER" id="PTHR45627">
    <property type="entry name" value="ADENYLATE CYCLASE TYPE 1"/>
    <property type="match status" value="1"/>
</dbReference>
<feature type="region of interest" description="Disordered" evidence="3">
    <location>
        <begin position="65"/>
        <end position="181"/>
    </location>
</feature>
<comment type="caution">
    <text evidence="6">The sequence shown here is derived from an EMBL/GenBank/DDBJ whole genome shotgun (WGS) entry which is preliminary data.</text>
</comment>
<dbReference type="GO" id="GO:0004016">
    <property type="term" value="F:adenylate cyclase activity"/>
    <property type="evidence" value="ECO:0007669"/>
    <property type="project" value="TreeGrafter"/>
</dbReference>
<sequence length="675" mass="74210">MRYLYLPAGPVSPSFILVLERRRASAVRRVTGTRCGKRPNCCCNGASTGAAGLFLAGNYISSDCRHREGRSPARLGGGLHTTTDISTQPPTSPHNHRHLHTTTDISTQPLTSHPSKVKRDSLQRTTVTVRNDPLRAAPPSPPPTATLSPSRTPSRARPPRTARTHAPGEGAGSIPARRRGAKKLRGSCAYSRFMNGPNMEEMPLERVKTRRRKGHCPAGAPLGAIACEDEFSSPELEALFQGYNLKLEQTATLKALAVLIVAASSLSLVELLSSSRLTLSKGSYPVHCVVFLSLFIVTNVKYLQVTQLQQIAKLALLFSFTFALLCCPFPLALGTSEPVSAAAPEQGVWQLMLVTLLAYVLLPVRTLMAVLFGVMLAASHFIVLATSVTGRRQKLWRPLRSGSLTSPREQEVRTLPDRVPAPGHDAGSNLESFTLLLRRSCPAAGAETSGGNTGVMLVANAVLFTSVNLSGVFVRILTERAQRKVFLQARNCIEERLKLEDENEKQERSQFIWVKETHTDPDSDPSAAACCCCSTQVSDSDPLPSDRALVLTRLFALGFALSWIHRISEKQGQVKAEDTKQDNALFLMSPHSKKERLLMSLLPRNVAMEMKEDFLKPPERIFHKIYIQRHDNVRYGGVMTTVDRRGVRGGCWFDPGVTCCDIQVKNRRRAIKISR</sequence>
<accession>A0A9N7UAP8</accession>
<evidence type="ECO:0000256" key="2">
    <source>
        <dbReference type="ARBA" id="ARBA00023239"/>
    </source>
</evidence>
<proteinExistence type="predicted"/>
<evidence type="ECO:0000256" key="4">
    <source>
        <dbReference type="SAM" id="Phobius"/>
    </source>
</evidence>
<feature type="transmembrane region" description="Helical" evidence="4">
    <location>
        <begin position="346"/>
        <end position="362"/>
    </location>
</feature>
<dbReference type="EMBL" id="CADEAL010000947">
    <property type="protein sequence ID" value="CAB1427162.1"/>
    <property type="molecule type" value="Genomic_DNA"/>
</dbReference>
<evidence type="ECO:0000313" key="7">
    <source>
        <dbReference type="Proteomes" id="UP001153269"/>
    </source>
</evidence>
<keyword evidence="4" id="KW-0472">Membrane</keyword>
<dbReference type="InterPro" id="IPR032628">
    <property type="entry name" value="AC_N"/>
</dbReference>
<feature type="transmembrane region" description="Helical" evidence="4">
    <location>
        <begin position="369"/>
        <end position="388"/>
    </location>
</feature>
<keyword evidence="2" id="KW-0456">Lyase</keyword>
<keyword evidence="4" id="KW-1133">Transmembrane helix</keyword>
<dbReference type="AlphaFoldDB" id="A0A9N7UAP8"/>
<reference evidence="6" key="1">
    <citation type="submission" date="2020-03" db="EMBL/GenBank/DDBJ databases">
        <authorList>
            <person name="Weist P."/>
        </authorList>
    </citation>
    <scope>NUCLEOTIDE SEQUENCE</scope>
</reference>
<dbReference type="Proteomes" id="UP001153269">
    <property type="component" value="Unassembled WGS sequence"/>
</dbReference>
<feature type="transmembrane region" description="Helical" evidence="4">
    <location>
        <begin position="314"/>
        <end position="334"/>
    </location>
</feature>
<keyword evidence="1" id="KW-0547">Nucleotide-binding</keyword>
<gene>
    <name evidence="6" type="ORF">PLEPLA_LOCUS15100</name>
</gene>
<dbReference type="PANTHER" id="PTHR45627:SF22">
    <property type="entry name" value="ADENYLATE CYCLASE"/>
    <property type="match status" value="1"/>
</dbReference>
<dbReference type="GO" id="GO:0000166">
    <property type="term" value="F:nucleotide binding"/>
    <property type="evidence" value="ECO:0007669"/>
    <property type="project" value="UniProtKB-KW"/>
</dbReference>
<feature type="domain" description="Adenylate cyclase N-terminal" evidence="5">
    <location>
        <begin position="229"/>
        <end position="402"/>
    </location>
</feature>
<evidence type="ECO:0000313" key="6">
    <source>
        <dbReference type="EMBL" id="CAB1427162.1"/>
    </source>
</evidence>
<feature type="transmembrane region" description="Helical" evidence="4">
    <location>
        <begin position="284"/>
        <end position="302"/>
    </location>
</feature>
<dbReference type="GO" id="GO:0006171">
    <property type="term" value="P:cAMP biosynthetic process"/>
    <property type="evidence" value="ECO:0007669"/>
    <property type="project" value="TreeGrafter"/>
</dbReference>
<dbReference type="GO" id="GO:0005886">
    <property type="term" value="C:plasma membrane"/>
    <property type="evidence" value="ECO:0007669"/>
    <property type="project" value="TreeGrafter"/>
</dbReference>
<evidence type="ECO:0000256" key="3">
    <source>
        <dbReference type="SAM" id="MobiDB-lite"/>
    </source>
</evidence>
<protein>
    <recommendedName>
        <fullName evidence="5">Adenylate cyclase N-terminal domain-containing protein</fullName>
    </recommendedName>
</protein>
<dbReference type="Pfam" id="PF16214">
    <property type="entry name" value="AC_N"/>
    <property type="match status" value="1"/>
</dbReference>
<dbReference type="GO" id="GO:0007189">
    <property type="term" value="P:adenylate cyclase-activating G protein-coupled receptor signaling pathway"/>
    <property type="evidence" value="ECO:0007669"/>
    <property type="project" value="TreeGrafter"/>
</dbReference>
<feature type="transmembrane region" description="Helical" evidence="4">
    <location>
        <begin position="457"/>
        <end position="477"/>
    </location>
</feature>
<feature type="compositionally biased region" description="Polar residues" evidence="3">
    <location>
        <begin position="102"/>
        <end position="114"/>
    </location>
</feature>
<keyword evidence="4" id="KW-0812">Transmembrane</keyword>
<evidence type="ECO:0000259" key="5">
    <source>
        <dbReference type="Pfam" id="PF16214"/>
    </source>
</evidence>
<organism evidence="6 7">
    <name type="scientific">Pleuronectes platessa</name>
    <name type="common">European plaice</name>
    <dbReference type="NCBI Taxonomy" id="8262"/>
    <lineage>
        <taxon>Eukaryota</taxon>
        <taxon>Metazoa</taxon>
        <taxon>Chordata</taxon>
        <taxon>Craniata</taxon>
        <taxon>Vertebrata</taxon>
        <taxon>Euteleostomi</taxon>
        <taxon>Actinopterygii</taxon>
        <taxon>Neopterygii</taxon>
        <taxon>Teleostei</taxon>
        <taxon>Neoteleostei</taxon>
        <taxon>Acanthomorphata</taxon>
        <taxon>Carangaria</taxon>
        <taxon>Pleuronectiformes</taxon>
        <taxon>Pleuronectoidei</taxon>
        <taxon>Pleuronectidae</taxon>
        <taxon>Pleuronectes</taxon>
    </lineage>
</organism>